<dbReference type="InterPro" id="IPR014349">
    <property type="entry name" value="Rieske_Fe-S_prot"/>
</dbReference>
<evidence type="ECO:0000256" key="6">
    <source>
        <dbReference type="ARBA" id="ARBA00019816"/>
    </source>
</evidence>
<keyword evidence="15" id="KW-0408">Iron</keyword>
<comment type="miscellaneous">
    <text evidence="20">The Rieske protein is a high potential 2Fe-2S protein.</text>
</comment>
<dbReference type="Gene3D" id="1.20.5.510">
    <property type="entry name" value="Single helix bin"/>
    <property type="match status" value="1"/>
</dbReference>
<comment type="catalytic activity">
    <reaction evidence="19 20">
        <text>a quinol + 2 Fe(III)-[cytochrome c](out) = a quinone + 2 Fe(II)-[cytochrome c](out) + 2 H(+)(out)</text>
        <dbReference type="Rhea" id="RHEA:11484"/>
        <dbReference type="Rhea" id="RHEA-COMP:10350"/>
        <dbReference type="Rhea" id="RHEA-COMP:14399"/>
        <dbReference type="ChEBI" id="CHEBI:15378"/>
        <dbReference type="ChEBI" id="CHEBI:24646"/>
        <dbReference type="ChEBI" id="CHEBI:29033"/>
        <dbReference type="ChEBI" id="CHEBI:29034"/>
        <dbReference type="ChEBI" id="CHEBI:132124"/>
        <dbReference type="EC" id="7.1.1.8"/>
    </reaction>
</comment>
<evidence type="ECO:0000256" key="13">
    <source>
        <dbReference type="ARBA" id="ARBA00022982"/>
    </source>
</evidence>
<dbReference type="InterPro" id="IPR005805">
    <property type="entry name" value="Rieske_Fe-S_prot_C"/>
</dbReference>
<keyword evidence="18" id="KW-1015">Disulfide bond</keyword>
<evidence type="ECO:0000256" key="4">
    <source>
        <dbReference type="ARBA" id="ARBA00011649"/>
    </source>
</evidence>
<evidence type="ECO:0000256" key="5">
    <source>
        <dbReference type="ARBA" id="ARBA00012951"/>
    </source>
</evidence>
<reference evidence="24" key="1">
    <citation type="submission" date="2020-06" db="EMBL/GenBank/DDBJ databases">
        <title>Thalassolituus marinus alknpb1M-1, a hydrocarbon-degrading bacterium isolated from the deep-sea overlying water using an in-situ strategy from the South China Sea basin.</title>
        <authorList>
            <person name="Dong C."/>
            <person name="Chen Y."/>
            <person name="Shao Z."/>
        </authorList>
    </citation>
    <scope>NUCLEOTIDE SEQUENCE [LARGE SCALE GENOMIC DNA]</scope>
    <source>
        <strain evidence="24">alknpb1M-1</strain>
    </source>
</reference>
<evidence type="ECO:0000256" key="17">
    <source>
        <dbReference type="ARBA" id="ARBA00023136"/>
    </source>
</evidence>
<dbReference type="EC" id="7.1.1.8" evidence="5 20"/>
<evidence type="ECO:0000259" key="22">
    <source>
        <dbReference type="PROSITE" id="PS51296"/>
    </source>
</evidence>
<organism evidence="23 24">
    <name type="scientific">Thalassolituus hydrocarboniclasticus</name>
    <dbReference type="NCBI Taxonomy" id="2742796"/>
    <lineage>
        <taxon>Bacteria</taxon>
        <taxon>Pseudomonadati</taxon>
        <taxon>Pseudomonadota</taxon>
        <taxon>Gammaproteobacteria</taxon>
        <taxon>Oceanospirillales</taxon>
        <taxon>Oceanospirillaceae</taxon>
        <taxon>Thalassolituus</taxon>
    </lineage>
</organism>
<evidence type="ECO:0000256" key="18">
    <source>
        <dbReference type="ARBA" id="ARBA00023157"/>
    </source>
</evidence>
<evidence type="ECO:0000256" key="11">
    <source>
        <dbReference type="ARBA" id="ARBA00022723"/>
    </source>
</evidence>
<evidence type="ECO:0000256" key="20">
    <source>
        <dbReference type="RuleBase" id="RU004494"/>
    </source>
</evidence>
<keyword evidence="9 20" id="KW-0812">Transmembrane</keyword>
<evidence type="ECO:0000256" key="2">
    <source>
        <dbReference type="ARBA" id="ARBA00004162"/>
    </source>
</evidence>
<dbReference type="Proteomes" id="UP001065322">
    <property type="component" value="Chromosome"/>
</dbReference>
<keyword evidence="16" id="KW-0411">Iron-sulfur</keyword>
<comment type="subunit">
    <text evidence="4 21">The main subunits of complex b-c1 are: cytochrome b, cytochrome c1 and the Rieske protein.</text>
</comment>
<evidence type="ECO:0000256" key="16">
    <source>
        <dbReference type="ARBA" id="ARBA00023014"/>
    </source>
</evidence>
<keyword evidence="24" id="KW-1185">Reference proteome</keyword>
<keyword evidence="14 20" id="KW-1133">Transmembrane helix</keyword>
<keyword evidence="13 20" id="KW-0249">Electron transport</keyword>
<dbReference type="Pfam" id="PF00355">
    <property type="entry name" value="Rieske"/>
    <property type="match status" value="1"/>
</dbReference>
<dbReference type="InterPro" id="IPR006317">
    <property type="entry name" value="Ubiquinol_cyt_c_Rdtase_Fe-S-su"/>
</dbReference>
<dbReference type="PROSITE" id="PS51296">
    <property type="entry name" value="RIESKE"/>
    <property type="match status" value="1"/>
</dbReference>
<dbReference type="CDD" id="cd03470">
    <property type="entry name" value="Rieske_cytochrome_bc1"/>
    <property type="match status" value="1"/>
</dbReference>
<evidence type="ECO:0000256" key="19">
    <source>
        <dbReference type="ARBA" id="ARBA00029351"/>
    </source>
</evidence>
<feature type="transmembrane region" description="Helical" evidence="20">
    <location>
        <begin position="12"/>
        <end position="34"/>
    </location>
</feature>
<accession>A0ABY6A7T5</accession>
<evidence type="ECO:0000256" key="21">
    <source>
        <dbReference type="RuleBase" id="RU004497"/>
    </source>
</evidence>
<keyword evidence="7 20" id="KW-0813">Transport</keyword>
<dbReference type="PRINTS" id="PR00162">
    <property type="entry name" value="RIESKE"/>
</dbReference>
<dbReference type="InterPro" id="IPR019470">
    <property type="entry name" value="Ubiq_cytC_Rdtase_Fe-S_su_TAT"/>
</dbReference>
<evidence type="ECO:0000256" key="8">
    <source>
        <dbReference type="ARBA" id="ARBA00022475"/>
    </source>
</evidence>
<dbReference type="Pfam" id="PF10399">
    <property type="entry name" value="UCR_Fe-S_N"/>
    <property type="match status" value="1"/>
</dbReference>
<evidence type="ECO:0000256" key="15">
    <source>
        <dbReference type="ARBA" id="ARBA00023004"/>
    </source>
</evidence>
<name>A0ABY6A7T5_9GAMM</name>
<dbReference type="InterPro" id="IPR006311">
    <property type="entry name" value="TAT_signal"/>
</dbReference>
<dbReference type="PROSITE" id="PS51318">
    <property type="entry name" value="TAT"/>
    <property type="match status" value="1"/>
</dbReference>
<dbReference type="NCBIfam" id="TIGR01416">
    <property type="entry name" value="Rieske_proteo"/>
    <property type="match status" value="1"/>
</dbReference>
<dbReference type="EMBL" id="CP054475">
    <property type="protein sequence ID" value="UXD86384.1"/>
    <property type="molecule type" value="Genomic_DNA"/>
</dbReference>
<evidence type="ECO:0000256" key="10">
    <source>
        <dbReference type="ARBA" id="ARBA00022714"/>
    </source>
</evidence>
<keyword evidence="8" id="KW-1003">Cell membrane</keyword>
<evidence type="ECO:0000256" key="12">
    <source>
        <dbReference type="ARBA" id="ARBA00022967"/>
    </source>
</evidence>
<dbReference type="Gene3D" id="2.102.10.10">
    <property type="entry name" value="Rieske [2Fe-2S] iron-sulphur domain"/>
    <property type="match status" value="1"/>
</dbReference>
<comment type="similarity">
    <text evidence="3">Belongs to the Rieske iron-sulfur protein family.</text>
</comment>
<proteinExistence type="inferred from homology"/>
<evidence type="ECO:0000313" key="23">
    <source>
        <dbReference type="EMBL" id="UXD86384.1"/>
    </source>
</evidence>
<evidence type="ECO:0000256" key="9">
    <source>
        <dbReference type="ARBA" id="ARBA00022692"/>
    </source>
</evidence>
<keyword evidence="17 20" id="KW-0472">Membrane</keyword>
<comment type="subcellular location">
    <subcellularLocation>
        <location evidence="2">Cell membrane</location>
        <topology evidence="2">Single-pass membrane protein</topology>
    </subcellularLocation>
</comment>
<evidence type="ECO:0000256" key="7">
    <source>
        <dbReference type="ARBA" id="ARBA00022448"/>
    </source>
</evidence>
<keyword evidence="12" id="KW-1278">Translocase</keyword>
<dbReference type="PANTHER" id="PTHR10134">
    <property type="entry name" value="CYTOCHROME B-C1 COMPLEX SUBUNIT RIESKE, MITOCHONDRIAL"/>
    <property type="match status" value="1"/>
</dbReference>
<keyword evidence="10" id="KW-0001">2Fe-2S</keyword>
<gene>
    <name evidence="23" type="primary">petA</name>
    <name evidence="23" type="ORF">HUF19_02525</name>
</gene>
<evidence type="ECO:0000256" key="1">
    <source>
        <dbReference type="ARBA" id="ARBA00002444"/>
    </source>
</evidence>
<feature type="domain" description="Rieske" evidence="22">
    <location>
        <begin position="86"/>
        <end position="190"/>
    </location>
</feature>
<evidence type="ECO:0000313" key="24">
    <source>
        <dbReference type="Proteomes" id="UP001065322"/>
    </source>
</evidence>
<protein>
    <recommendedName>
        <fullName evidence="6 20">Ubiquinol-cytochrome c reductase iron-sulfur subunit</fullName>
        <ecNumber evidence="5 20">7.1.1.8</ecNumber>
    </recommendedName>
</protein>
<dbReference type="RefSeq" id="WP_260998350.1">
    <property type="nucleotide sequence ID" value="NZ_CP054475.1"/>
</dbReference>
<keyword evidence="11" id="KW-0479">Metal-binding</keyword>
<evidence type="ECO:0000256" key="14">
    <source>
        <dbReference type="ARBA" id="ARBA00022989"/>
    </source>
</evidence>
<dbReference type="InterPro" id="IPR017941">
    <property type="entry name" value="Rieske_2Fe-2S"/>
</dbReference>
<comment type="function">
    <text evidence="1">Component of the ubiquinol-cytochrome c reductase complex (complex III or cytochrome b-c1 complex), which is a respiratory chain that generates an electrochemical potential coupled to ATP synthesis.</text>
</comment>
<dbReference type="InterPro" id="IPR036922">
    <property type="entry name" value="Rieske_2Fe-2S_sf"/>
</dbReference>
<dbReference type="SUPFAM" id="SSF50022">
    <property type="entry name" value="ISP domain"/>
    <property type="match status" value="1"/>
</dbReference>
<comment type="cofactor">
    <cofactor evidence="20">
        <name>[2Fe-2S] cluster</name>
        <dbReference type="ChEBI" id="CHEBI:190135"/>
    </cofactor>
    <text evidence="20">Binds 1 [2Fe-2S] cluster per subunit.</text>
</comment>
<sequence length="198" mass="21479">MSQDGVNKGRRTLLVGATAGVGAVGAGFLAVPFVKSWLPSEKAKAAGAPAKVDISKIEPGAMLTAEWRGKPVYIARRTQEQLDNLPNLNDNLKDPENSVKEQQPAYADNIYRSRKPEFIVLLGVCTHLGCAPKYFAEVKPETFDANWQGGWFCPCHGSRFDLSGRVFNGSPAATNLIVPPYSFEDDNVLVIGVDEENA</sequence>
<evidence type="ECO:0000256" key="3">
    <source>
        <dbReference type="ARBA" id="ARBA00010651"/>
    </source>
</evidence>